<gene>
    <name evidence="3" type="ORF">ACHAWU_000527</name>
</gene>
<reference evidence="3 4" key="1">
    <citation type="submission" date="2024-10" db="EMBL/GenBank/DDBJ databases">
        <title>Updated reference genomes for cyclostephanoid diatoms.</title>
        <authorList>
            <person name="Roberts W.R."/>
            <person name="Alverson A.J."/>
        </authorList>
    </citation>
    <scope>NUCLEOTIDE SEQUENCE [LARGE SCALE GENOMIC DNA]</scope>
    <source>
        <strain evidence="3 4">AJA232-27</strain>
    </source>
</reference>
<feature type="transmembrane region" description="Helical" evidence="2">
    <location>
        <begin position="434"/>
        <end position="453"/>
    </location>
</feature>
<dbReference type="AlphaFoldDB" id="A0ABD3NA33"/>
<keyword evidence="4" id="KW-1185">Reference proteome</keyword>
<feature type="region of interest" description="Disordered" evidence="1">
    <location>
        <begin position="192"/>
        <end position="284"/>
    </location>
</feature>
<feature type="compositionally biased region" description="Gly residues" evidence="1">
    <location>
        <begin position="86"/>
        <end position="98"/>
    </location>
</feature>
<dbReference type="EMBL" id="JALLBG020000001">
    <property type="protein sequence ID" value="KAL3772870.1"/>
    <property type="molecule type" value="Genomic_DNA"/>
</dbReference>
<keyword evidence="2" id="KW-1133">Transmembrane helix</keyword>
<evidence type="ECO:0000256" key="1">
    <source>
        <dbReference type="SAM" id="MobiDB-lite"/>
    </source>
</evidence>
<comment type="caution">
    <text evidence="3">The sequence shown here is derived from an EMBL/GenBank/DDBJ whole genome shotgun (WGS) entry which is preliminary data.</text>
</comment>
<feature type="compositionally biased region" description="Low complexity" evidence="1">
    <location>
        <begin position="1"/>
        <end position="26"/>
    </location>
</feature>
<organism evidence="3 4">
    <name type="scientific">Discostella pseudostelligera</name>
    <dbReference type="NCBI Taxonomy" id="259834"/>
    <lineage>
        <taxon>Eukaryota</taxon>
        <taxon>Sar</taxon>
        <taxon>Stramenopiles</taxon>
        <taxon>Ochrophyta</taxon>
        <taxon>Bacillariophyta</taxon>
        <taxon>Coscinodiscophyceae</taxon>
        <taxon>Thalassiosirophycidae</taxon>
        <taxon>Stephanodiscales</taxon>
        <taxon>Stephanodiscaceae</taxon>
        <taxon>Discostella</taxon>
    </lineage>
</organism>
<proteinExistence type="predicted"/>
<dbReference type="Proteomes" id="UP001530293">
    <property type="component" value="Unassembled WGS sequence"/>
</dbReference>
<feature type="transmembrane region" description="Helical" evidence="2">
    <location>
        <begin position="402"/>
        <end position="422"/>
    </location>
</feature>
<feature type="region of interest" description="Disordered" evidence="1">
    <location>
        <begin position="1"/>
        <end position="53"/>
    </location>
</feature>
<protein>
    <submittedName>
        <fullName evidence="3">Uncharacterized protein</fullName>
    </submittedName>
</protein>
<evidence type="ECO:0000313" key="3">
    <source>
        <dbReference type="EMBL" id="KAL3772870.1"/>
    </source>
</evidence>
<feature type="compositionally biased region" description="Low complexity" evidence="1">
    <location>
        <begin position="259"/>
        <end position="283"/>
    </location>
</feature>
<feature type="region of interest" description="Disordered" evidence="1">
    <location>
        <begin position="86"/>
        <end position="136"/>
    </location>
</feature>
<feature type="compositionally biased region" description="Low complexity" evidence="1">
    <location>
        <begin position="192"/>
        <end position="217"/>
    </location>
</feature>
<keyword evidence="2" id="KW-0812">Transmembrane</keyword>
<accession>A0ABD3NA33</accession>
<feature type="compositionally biased region" description="Polar residues" evidence="1">
    <location>
        <begin position="37"/>
        <end position="53"/>
    </location>
</feature>
<evidence type="ECO:0000256" key="2">
    <source>
        <dbReference type="SAM" id="Phobius"/>
    </source>
</evidence>
<sequence length="723" mass="75162">MEGSTTSSTTTPLEASPPLSSAAPAAIAKDARGDNPTVITNSPKGNPNEHTNNNILRTKFLQPFLSGKLALSTVQSLARVAGTGGGGGGGGGAGGMGGLNNFNVEGSSSSRRRRSDDDSYYTNGEDGTNIDKFTIDDNESTNMDGFNKGAFGIANVLSQRRGGVSSNSRTQLIQWQRESLRNVRREIWDRASNASAPVSSSSSSSSMSSTAVASNESGGWGVEGPVTKNNGDDTNRMTPLVDILQQRATARTSSRRDTTNTSSSSNGKVNNGKGNYNNNNNNKQDQTTITAALKTIENDMAILDVLASLQPQLSGTEVGLLLGAIVVSGVGPIFFPGTSVTEVLAPAAAAFTASITIGSEYIGRVAVADGKEIAANTIQCAAEAEALLANAERVKAITPLCVGVGATCASFALLTPAIIDVLNIGNSVIMIAELYLLCPLVSVLAAAVANLALEETRGYASQAINVGVRRFSKRTAVGRTWLSSVEQIQKASVSKTDRWWSFASSVLPAPIIGSIVGGPSLSAKCIVVAALAAAQSAYFLAQAEGVLARATDAVALKARSAAVCDTYANQGARNSAILPFTSALSAFCAAATAATVELPFIDTISSLYGTMGEVVVVSTFPLLSSAFAAAAAVSKARCEVDAEAAAQAASTLALEYMDGSGDDPVLRPFREVRELVRLAVTSGWRSIRKGVLNPFENIWRVGRRAIMGLRLRLRSNRRGGDIA</sequence>
<evidence type="ECO:0000313" key="4">
    <source>
        <dbReference type="Proteomes" id="UP001530293"/>
    </source>
</evidence>
<name>A0ABD3NA33_9STRA</name>
<keyword evidence="2" id="KW-0472">Membrane</keyword>